<dbReference type="Pfam" id="PF13930">
    <property type="entry name" value="Endonuclea_NS_2"/>
    <property type="match status" value="1"/>
</dbReference>
<comment type="caution">
    <text evidence="4">The sequence shown here is derived from an EMBL/GenBank/DDBJ whole genome shotgun (WGS) entry which is preliminary data.</text>
</comment>
<dbReference type="Proteomes" id="UP001168435">
    <property type="component" value="Unassembled WGS sequence"/>
</dbReference>
<dbReference type="PROSITE" id="PS51257">
    <property type="entry name" value="PROKAR_LIPOPROTEIN"/>
    <property type="match status" value="1"/>
</dbReference>
<organism evidence="4 5">
    <name type="scientific">Collinsella ihumii</name>
    <dbReference type="NCBI Taxonomy" id="1720204"/>
    <lineage>
        <taxon>Bacteria</taxon>
        <taxon>Bacillati</taxon>
        <taxon>Actinomycetota</taxon>
        <taxon>Coriobacteriia</taxon>
        <taxon>Coriobacteriales</taxon>
        <taxon>Coriobacteriaceae</taxon>
        <taxon>Collinsella</taxon>
    </lineage>
</organism>
<feature type="chain" id="PRO_5045487143" evidence="2">
    <location>
        <begin position="25"/>
        <end position="329"/>
    </location>
</feature>
<sequence length="329" mass="35911">MSKRIPSLVLALLLACAMALGGCAADDRVATAGSSVAAEVTVERASFSQEEIYYALGHLGYESYSELDDLGRCGAAMACLGPETIPAYGEERESISEIHPTGWHSIRYDFIEGESLYNRSHLIGWALSAENANERNLVTGTRWMNADAMRPYEEQVADYIYDTDNHVLYRSAPVFEGDELLCRGVRVEAYSLEDDGRGIDFSIWCPNVQPGVEIDYRTGDAWLAQEPSASDADAEPEVEGDYVLNTNSRKVHGPACPGVGDIAPREPQGVRGHDRRGRAPRVRALRPVSRRVRQGACAGPFRRVRRHGAGAESASCAPTSSIYGVLTKI</sequence>
<dbReference type="GO" id="GO:0004519">
    <property type="term" value="F:endonuclease activity"/>
    <property type="evidence" value="ECO:0007669"/>
    <property type="project" value="UniProtKB-KW"/>
</dbReference>
<dbReference type="RefSeq" id="WP_289836239.1">
    <property type="nucleotide sequence ID" value="NZ_JAUEIQ010000010.1"/>
</dbReference>
<name>A0ABT7XGS2_9ACTN</name>
<evidence type="ECO:0000256" key="1">
    <source>
        <dbReference type="SAM" id="MobiDB-lite"/>
    </source>
</evidence>
<evidence type="ECO:0000313" key="4">
    <source>
        <dbReference type="EMBL" id="MDN0064608.1"/>
    </source>
</evidence>
<dbReference type="InterPro" id="IPR044929">
    <property type="entry name" value="DNA/RNA_non-sp_Endonuclease_sf"/>
</dbReference>
<dbReference type="InterPro" id="IPR044927">
    <property type="entry name" value="Endonuclea_NS_2"/>
</dbReference>
<dbReference type="EMBL" id="JAUEIQ010000010">
    <property type="protein sequence ID" value="MDN0064608.1"/>
    <property type="molecule type" value="Genomic_DNA"/>
</dbReference>
<reference evidence="4" key="1">
    <citation type="submission" date="2023-06" db="EMBL/GenBank/DDBJ databases">
        <authorList>
            <person name="Zeman M."/>
            <person name="Kubasova T."/>
            <person name="Jahodarova E."/>
            <person name="Nykrynova M."/>
            <person name="Rychlik I."/>
        </authorList>
    </citation>
    <scope>NUCLEOTIDE SEQUENCE</scope>
    <source>
        <strain evidence="4">176_SSukc20</strain>
    </source>
</reference>
<keyword evidence="4" id="KW-0540">Nuclease</keyword>
<keyword evidence="2" id="KW-0732">Signal</keyword>
<protein>
    <submittedName>
        <fullName evidence="4">DNA/RNA non-specific endonuclease</fullName>
    </submittedName>
</protein>
<feature type="domain" description="Type VII secretion system protein EssD-like" evidence="3">
    <location>
        <begin position="60"/>
        <end position="189"/>
    </location>
</feature>
<keyword evidence="4" id="KW-0378">Hydrolase</keyword>
<keyword evidence="4" id="KW-0255">Endonuclease</keyword>
<gene>
    <name evidence="4" type="ORF">QVN30_09855</name>
</gene>
<dbReference type="Gene3D" id="3.40.570.10">
    <property type="entry name" value="Extracellular Endonuclease, subunit A"/>
    <property type="match status" value="1"/>
</dbReference>
<evidence type="ECO:0000259" key="3">
    <source>
        <dbReference type="Pfam" id="PF13930"/>
    </source>
</evidence>
<feature type="signal peptide" evidence="2">
    <location>
        <begin position="1"/>
        <end position="24"/>
    </location>
</feature>
<evidence type="ECO:0000313" key="5">
    <source>
        <dbReference type="Proteomes" id="UP001168435"/>
    </source>
</evidence>
<feature type="region of interest" description="Disordered" evidence="1">
    <location>
        <begin position="257"/>
        <end position="280"/>
    </location>
</feature>
<proteinExistence type="predicted"/>
<accession>A0ABT7XGS2</accession>
<keyword evidence="5" id="KW-1185">Reference proteome</keyword>
<evidence type="ECO:0000256" key="2">
    <source>
        <dbReference type="SAM" id="SignalP"/>
    </source>
</evidence>
<reference evidence="4" key="2">
    <citation type="submission" date="2024-05" db="EMBL/GenBank/DDBJ databases">
        <title>Identification and characterization of horizontal gene transfer across gut microbiota members of farm animals based on homology search.</title>
        <authorList>
            <person name="Schwarzerova J."/>
            <person name="Nykrynova M."/>
            <person name="Jureckova K."/>
            <person name="Cejkova D."/>
            <person name="Rychlik I."/>
        </authorList>
    </citation>
    <scope>NUCLEOTIDE SEQUENCE</scope>
    <source>
        <strain evidence="4">176_SSukc20</strain>
    </source>
</reference>